<organism evidence="1 2">
    <name type="scientific">Solanum tuberosum</name>
    <name type="common">Potato</name>
    <dbReference type="NCBI Taxonomy" id="4113"/>
    <lineage>
        <taxon>Eukaryota</taxon>
        <taxon>Viridiplantae</taxon>
        <taxon>Streptophyta</taxon>
        <taxon>Embryophyta</taxon>
        <taxon>Tracheophyta</taxon>
        <taxon>Spermatophyta</taxon>
        <taxon>Magnoliopsida</taxon>
        <taxon>eudicotyledons</taxon>
        <taxon>Gunneridae</taxon>
        <taxon>Pentapetalae</taxon>
        <taxon>asterids</taxon>
        <taxon>lamiids</taxon>
        <taxon>Solanales</taxon>
        <taxon>Solanaceae</taxon>
        <taxon>Solanoideae</taxon>
        <taxon>Solaneae</taxon>
        <taxon>Solanum</taxon>
    </lineage>
</organism>
<protein>
    <submittedName>
        <fullName evidence="1">Gag-pol protein</fullName>
    </submittedName>
</protein>
<accession>M1A3B6</accession>
<dbReference type="PaxDb" id="4113-PGSC0003DMT400013763"/>
<dbReference type="EnsemblPlants" id="PGSC0003DMT400013763">
    <property type="protein sequence ID" value="PGSC0003DMT400013763"/>
    <property type="gene ID" value="PGSC0003DMG402005387"/>
</dbReference>
<dbReference type="Gramene" id="PGSC0003DMT400013763">
    <property type="protein sequence ID" value="PGSC0003DMT400013763"/>
    <property type="gene ID" value="PGSC0003DMG402005387"/>
</dbReference>
<sequence length="64" mass="7289">MFNLHLLAVGTLSHKLSDIFLHPMIPTDFLEVMIYLGRSVKGIVRDTTLRHMAHLAFGLLLLIF</sequence>
<dbReference type="HOGENOM" id="CLU_2872047_0_0_1"/>
<dbReference type="AlphaFoldDB" id="M1A3B6"/>
<name>M1A3B6_SOLTU</name>
<proteinExistence type="predicted"/>
<evidence type="ECO:0000313" key="1">
    <source>
        <dbReference type="EnsemblPlants" id="PGSC0003DMT400013763"/>
    </source>
</evidence>
<dbReference type="Proteomes" id="UP000011115">
    <property type="component" value="Unassembled WGS sequence"/>
</dbReference>
<reference evidence="1" key="2">
    <citation type="submission" date="2015-06" db="UniProtKB">
        <authorList>
            <consortium name="EnsemblPlants"/>
        </authorList>
    </citation>
    <scope>IDENTIFICATION</scope>
    <source>
        <strain evidence="1">DM1-3 516 R44</strain>
    </source>
</reference>
<keyword evidence="2" id="KW-1185">Reference proteome</keyword>
<reference evidence="2" key="1">
    <citation type="journal article" date="2011" name="Nature">
        <title>Genome sequence and analysis of the tuber crop potato.</title>
        <authorList>
            <consortium name="The Potato Genome Sequencing Consortium"/>
        </authorList>
    </citation>
    <scope>NUCLEOTIDE SEQUENCE [LARGE SCALE GENOMIC DNA]</scope>
    <source>
        <strain evidence="2">cv. DM1-3 516 R44</strain>
    </source>
</reference>
<evidence type="ECO:0000313" key="2">
    <source>
        <dbReference type="Proteomes" id="UP000011115"/>
    </source>
</evidence>
<dbReference type="InParanoid" id="M1A3B6"/>